<evidence type="ECO:0000313" key="3">
    <source>
        <dbReference type="Proteomes" id="UP000247233"/>
    </source>
</evidence>
<sequence length="148" mass="16317">MKLSLLALMTLLGLAMAVPAEADTESTQVSDGTLGIDYCGQRCEEDRDCRRGERCHDCYKRHDETLLTELDSIMAAAASVIRQAVLSGKSASYPESHSQHHSVVTRHLEETLPLLPSRQTIQSNQTHKAQTSEIQLTVIGLNLVIFRG</sequence>
<dbReference type="AlphaFoldDB" id="A0A317X0X9"/>
<protein>
    <submittedName>
        <fullName evidence="2">Uncharacterized protein</fullName>
    </submittedName>
</protein>
<reference evidence="2 3" key="1">
    <citation type="submission" date="2016-12" db="EMBL/GenBank/DDBJ databases">
        <title>The genomes of Aspergillus section Nigri reveals drivers in fungal speciation.</title>
        <authorList>
            <consortium name="DOE Joint Genome Institute"/>
            <person name="Vesth T.C."/>
            <person name="Nybo J."/>
            <person name="Theobald S."/>
            <person name="Brandl J."/>
            <person name="Frisvad J.C."/>
            <person name="Nielsen K.F."/>
            <person name="Lyhne E.K."/>
            <person name="Kogle M.E."/>
            <person name="Kuo A."/>
            <person name="Riley R."/>
            <person name="Clum A."/>
            <person name="Nolan M."/>
            <person name="Lipzen A."/>
            <person name="Salamov A."/>
            <person name="Henrissat B."/>
            <person name="Wiebenga A."/>
            <person name="De Vries R.P."/>
            <person name="Grigoriev I.V."/>
            <person name="Mortensen U.H."/>
            <person name="Andersen M.R."/>
            <person name="Baker S.E."/>
        </authorList>
    </citation>
    <scope>NUCLEOTIDE SEQUENCE [LARGE SCALE GENOMIC DNA]</scope>
    <source>
        <strain evidence="2 3">CBS 117.55</strain>
    </source>
</reference>
<dbReference type="RefSeq" id="XP_025404058.1">
    <property type="nucleotide sequence ID" value="XM_025541626.1"/>
</dbReference>
<organism evidence="2 3">
    <name type="scientific">Aspergillus heteromorphus CBS 117.55</name>
    <dbReference type="NCBI Taxonomy" id="1448321"/>
    <lineage>
        <taxon>Eukaryota</taxon>
        <taxon>Fungi</taxon>
        <taxon>Dikarya</taxon>
        <taxon>Ascomycota</taxon>
        <taxon>Pezizomycotina</taxon>
        <taxon>Eurotiomycetes</taxon>
        <taxon>Eurotiomycetidae</taxon>
        <taxon>Eurotiales</taxon>
        <taxon>Aspergillaceae</taxon>
        <taxon>Aspergillus</taxon>
        <taxon>Aspergillus subgen. Circumdati</taxon>
    </lineage>
</organism>
<evidence type="ECO:0000256" key="1">
    <source>
        <dbReference type="SAM" id="SignalP"/>
    </source>
</evidence>
<feature type="signal peptide" evidence="1">
    <location>
        <begin position="1"/>
        <end position="17"/>
    </location>
</feature>
<dbReference type="GeneID" id="37063863"/>
<proteinExistence type="predicted"/>
<feature type="chain" id="PRO_5016299855" evidence="1">
    <location>
        <begin position="18"/>
        <end position="148"/>
    </location>
</feature>
<accession>A0A317X0X9</accession>
<keyword evidence="3" id="KW-1185">Reference proteome</keyword>
<evidence type="ECO:0000313" key="2">
    <source>
        <dbReference type="EMBL" id="PWY92319.1"/>
    </source>
</evidence>
<dbReference type="VEuPathDB" id="FungiDB:BO70DRAFT_348716"/>
<name>A0A317X0X9_9EURO</name>
<dbReference type="Proteomes" id="UP000247233">
    <property type="component" value="Unassembled WGS sequence"/>
</dbReference>
<dbReference type="EMBL" id="MSFL01000001">
    <property type="protein sequence ID" value="PWY92319.1"/>
    <property type="molecule type" value="Genomic_DNA"/>
</dbReference>
<gene>
    <name evidence="2" type="ORF">BO70DRAFT_348716</name>
</gene>
<keyword evidence="1" id="KW-0732">Signal</keyword>
<comment type="caution">
    <text evidence="2">The sequence shown here is derived from an EMBL/GenBank/DDBJ whole genome shotgun (WGS) entry which is preliminary data.</text>
</comment>